<feature type="transmembrane region" description="Helical" evidence="1">
    <location>
        <begin position="67"/>
        <end position="89"/>
    </location>
</feature>
<feature type="transmembrane region" description="Helical" evidence="1">
    <location>
        <begin position="15"/>
        <end position="37"/>
    </location>
</feature>
<sequence>MLKAEIKDILEKPAWVLLIAATLFYLTGLFLFSHFVWSSNIYEYNYTAETGFENYIDMVRRIDFVRYVLSPVYIFSLSGIAMGLIKIGLMVHNIELGNKLLFKIILIATFFLSLPLLVKSVWFVLIQGSYTMNEVKYSYPLSVLYFFDPAELHEKLVKALGRLNLYHLAFMLFIAWCIRIYTNHSLVRLFGIVIYTYGLGFLLLQMIMILIFM</sequence>
<keyword evidence="1" id="KW-0812">Transmembrane</keyword>
<gene>
    <name evidence="2" type="ORF">SAMN05444280_12335</name>
</gene>
<dbReference type="EMBL" id="FQZE01000023">
    <property type="protein sequence ID" value="SHJ57954.1"/>
    <property type="molecule type" value="Genomic_DNA"/>
</dbReference>
<name>A0A1M6KGB3_9BACT</name>
<evidence type="ECO:0008006" key="4">
    <source>
        <dbReference type="Google" id="ProtNLM"/>
    </source>
</evidence>
<feature type="transmembrane region" description="Helical" evidence="1">
    <location>
        <begin position="189"/>
        <end position="212"/>
    </location>
</feature>
<accession>A0A1M6KGB3</accession>
<dbReference type="OrthoDB" id="825516at2"/>
<feature type="transmembrane region" description="Helical" evidence="1">
    <location>
        <begin position="101"/>
        <end position="125"/>
    </location>
</feature>
<keyword evidence="1" id="KW-1133">Transmembrane helix</keyword>
<evidence type="ECO:0000313" key="2">
    <source>
        <dbReference type="EMBL" id="SHJ57954.1"/>
    </source>
</evidence>
<dbReference type="AlphaFoldDB" id="A0A1M6KGB3"/>
<keyword evidence="1" id="KW-0472">Membrane</keyword>
<feature type="transmembrane region" description="Helical" evidence="1">
    <location>
        <begin position="165"/>
        <end position="182"/>
    </location>
</feature>
<keyword evidence="3" id="KW-1185">Reference proteome</keyword>
<reference evidence="2 3" key="1">
    <citation type="submission" date="2016-11" db="EMBL/GenBank/DDBJ databases">
        <authorList>
            <person name="Jaros S."/>
            <person name="Januszkiewicz K."/>
            <person name="Wedrychowicz H."/>
        </authorList>
    </citation>
    <scope>NUCLEOTIDE SEQUENCE [LARGE SCALE GENOMIC DNA]</scope>
    <source>
        <strain evidence="2 3">DSM 27063</strain>
    </source>
</reference>
<dbReference type="Proteomes" id="UP000184050">
    <property type="component" value="Unassembled WGS sequence"/>
</dbReference>
<protein>
    <recommendedName>
        <fullName evidence="4">Yip1 domain-containing protein</fullName>
    </recommendedName>
</protein>
<evidence type="ECO:0000256" key="1">
    <source>
        <dbReference type="SAM" id="Phobius"/>
    </source>
</evidence>
<evidence type="ECO:0000313" key="3">
    <source>
        <dbReference type="Proteomes" id="UP000184050"/>
    </source>
</evidence>
<dbReference type="RefSeq" id="WP_073170810.1">
    <property type="nucleotide sequence ID" value="NZ_FQZE01000023.1"/>
</dbReference>
<dbReference type="STRING" id="1168035.SAMN05444280_12335"/>
<organism evidence="2 3">
    <name type="scientific">Tangfeifania diversioriginum</name>
    <dbReference type="NCBI Taxonomy" id="1168035"/>
    <lineage>
        <taxon>Bacteria</taxon>
        <taxon>Pseudomonadati</taxon>
        <taxon>Bacteroidota</taxon>
        <taxon>Bacteroidia</taxon>
        <taxon>Marinilabiliales</taxon>
        <taxon>Prolixibacteraceae</taxon>
        <taxon>Tangfeifania</taxon>
    </lineage>
</organism>
<proteinExistence type="predicted"/>